<gene>
    <name evidence="2" type="ORF">AMTR_s00006p00182960</name>
</gene>
<dbReference type="AlphaFoldDB" id="W1PF58"/>
<evidence type="ECO:0000256" key="1">
    <source>
        <dbReference type="SAM" id="MobiDB-lite"/>
    </source>
</evidence>
<feature type="region of interest" description="Disordered" evidence="1">
    <location>
        <begin position="1"/>
        <end position="65"/>
    </location>
</feature>
<dbReference type="EMBL" id="KI393980">
    <property type="protein sequence ID" value="ERN05680.1"/>
    <property type="molecule type" value="Genomic_DNA"/>
</dbReference>
<dbReference type="HOGENOM" id="CLU_2852630_0_0_1"/>
<protein>
    <submittedName>
        <fullName evidence="2">Uncharacterized protein</fullName>
    </submittedName>
</protein>
<feature type="compositionally biased region" description="Polar residues" evidence="1">
    <location>
        <begin position="25"/>
        <end position="34"/>
    </location>
</feature>
<accession>W1PF58</accession>
<evidence type="ECO:0000313" key="3">
    <source>
        <dbReference type="Proteomes" id="UP000017836"/>
    </source>
</evidence>
<feature type="compositionally biased region" description="Basic and acidic residues" evidence="1">
    <location>
        <begin position="45"/>
        <end position="65"/>
    </location>
</feature>
<organism evidence="2 3">
    <name type="scientific">Amborella trichopoda</name>
    <dbReference type="NCBI Taxonomy" id="13333"/>
    <lineage>
        <taxon>Eukaryota</taxon>
        <taxon>Viridiplantae</taxon>
        <taxon>Streptophyta</taxon>
        <taxon>Embryophyta</taxon>
        <taxon>Tracheophyta</taxon>
        <taxon>Spermatophyta</taxon>
        <taxon>Magnoliopsida</taxon>
        <taxon>Amborellales</taxon>
        <taxon>Amborellaceae</taxon>
        <taxon>Amborella</taxon>
    </lineage>
</organism>
<sequence>MAEAAGVRAALPPNPLQGPPKDANVQGSEGSQALSEEEDEEYEDDSYKEPRWNHRERIEDKLARA</sequence>
<evidence type="ECO:0000313" key="2">
    <source>
        <dbReference type="EMBL" id="ERN05680.1"/>
    </source>
</evidence>
<proteinExistence type="predicted"/>
<name>W1PF58_AMBTC</name>
<feature type="compositionally biased region" description="Acidic residues" evidence="1">
    <location>
        <begin position="35"/>
        <end position="44"/>
    </location>
</feature>
<reference evidence="3" key="1">
    <citation type="journal article" date="2013" name="Science">
        <title>The Amborella genome and the evolution of flowering plants.</title>
        <authorList>
            <consortium name="Amborella Genome Project"/>
        </authorList>
    </citation>
    <scope>NUCLEOTIDE SEQUENCE [LARGE SCALE GENOMIC DNA]</scope>
</reference>
<keyword evidence="3" id="KW-1185">Reference proteome</keyword>
<dbReference type="Gramene" id="ERN05680">
    <property type="protein sequence ID" value="ERN05680"/>
    <property type="gene ID" value="AMTR_s00006p00182960"/>
</dbReference>
<dbReference type="Proteomes" id="UP000017836">
    <property type="component" value="Unassembled WGS sequence"/>
</dbReference>